<feature type="compositionally biased region" description="Low complexity" evidence="10">
    <location>
        <begin position="509"/>
        <end position="523"/>
    </location>
</feature>
<feature type="compositionally biased region" description="Acidic residues" evidence="10">
    <location>
        <begin position="1"/>
        <end position="10"/>
    </location>
</feature>
<evidence type="ECO:0000256" key="3">
    <source>
        <dbReference type="ARBA" id="ARBA00022771"/>
    </source>
</evidence>
<dbReference type="InterPro" id="IPR001487">
    <property type="entry name" value="Bromodomain"/>
</dbReference>
<dbReference type="InterPro" id="IPR001965">
    <property type="entry name" value="Znf_PHD"/>
</dbReference>
<keyword evidence="5" id="KW-0175">Coiled coil</keyword>
<organism evidence="13">
    <name type="scientific">Amorphochlora amoebiformis</name>
    <dbReference type="NCBI Taxonomy" id="1561963"/>
    <lineage>
        <taxon>Eukaryota</taxon>
        <taxon>Sar</taxon>
        <taxon>Rhizaria</taxon>
        <taxon>Cercozoa</taxon>
        <taxon>Chlorarachniophyceae</taxon>
        <taxon>Amorphochlora</taxon>
    </lineage>
</organism>
<feature type="domain" description="Bromo" evidence="11">
    <location>
        <begin position="169"/>
        <end position="226"/>
    </location>
</feature>
<keyword evidence="7" id="KW-0539">Nucleus</keyword>
<dbReference type="InterPro" id="IPR011011">
    <property type="entry name" value="Znf_FYVE_PHD"/>
</dbReference>
<evidence type="ECO:0000256" key="6">
    <source>
        <dbReference type="ARBA" id="ARBA00023117"/>
    </source>
</evidence>
<dbReference type="GO" id="GO:0000785">
    <property type="term" value="C:chromatin"/>
    <property type="evidence" value="ECO:0007669"/>
    <property type="project" value="TreeGrafter"/>
</dbReference>
<accession>A0A7S0CX20</accession>
<evidence type="ECO:0000259" key="11">
    <source>
        <dbReference type="PROSITE" id="PS50014"/>
    </source>
</evidence>
<feature type="compositionally biased region" description="Basic and acidic residues" evidence="10">
    <location>
        <begin position="345"/>
        <end position="373"/>
    </location>
</feature>
<gene>
    <name evidence="13" type="ORF">LAMO00422_LOCUS3162</name>
</gene>
<evidence type="ECO:0000256" key="7">
    <source>
        <dbReference type="ARBA" id="ARBA00023242"/>
    </source>
</evidence>
<feature type="compositionally biased region" description="Basic and acidic residues" evidence="10">
    <location>
        <begin position="125"/>
        <end position="138"/>
    </location>
</feature>
<dbReference type="AlphaFoldDB" id="A0A7S0CX20"/>
<feature type="region of interest" description="Disordered" evidence="10">
    <location>
        <begin position="1"/>
        <end position="29"/>
    </location>
</feature>
<keyword evidence="2" id="KW-0479">Metal-binding</keyword>
<evidence type="ECO:0000256" key="4">
    <source>
        <dbReference type="ARBA" id="ARBA00022833"/>
    </source>
</evidence>
<evidence type="ECO:0008006" key="14">
    <source>
        <dbReference type="Google" id="ProtNLM"/>
    </source>
</evidence>
<reference evidence="13" key="1">
    <citation type="submission" date="2021-01" db="EMBL/GenBank/DDBJ databases">
        <authorList>
            <person name="Corre E."/>
            <person name="Pelletier E."/>
            <person name="Niang G."/>
            <person name="Scheremetjew M."/>
            <person name="Finn R."/>
            <person name="Kale V."/>
            <person name="Holt S."/>
            <person name="Cochrane G."/>
            <person name="Meng A."/>
            <person name="Brown T."/>
            <person name="Cohen L."/>
        </authorList>
    </citation>
    <scope>NUCLEOTIDE SEQUENCE</scope>
    <source>
        <strain evidence="13">CCMP2058</strain>
    </source>
</reference>
<feature type="compositionally biased region" description="Basic and acidic residues" evidence="10">
    <location>
        <begin position="287"/>
        <end position="311"/>
    </location>
</feature>
<dbReference type="SMART" id="SM00249">
    <property type="entry name" value="PHD"/>
    <property type="match status" value="1"/>
</dbReference>
<dbReference type="PROSITE" id="PS50016">
    <property type="entry name" value="ZF_PHD_2"/>
    <property type="match status" value="1"/>
</dbReference>
<dbReference type="PANTHER" id="PTHR45915:SF2">
    <property type="entry name" value="TOUTATIS, ISOFORM E"/>
    <property type="match status" value="1"/>
</dbReference>
<protein>
    <recommendedName>
        <fullName evidence="14">PHD-type domain-containing protein</fullName>
    </recommendedName>
</protein>
<keyword evidence="6 8" id="KW-0103">Bromodomain</keyword>
<dbReference type="SUPFAM" id="SSF47370">
    <property type="entry name" value="Bromodomain"/>
    <property type="match status" value="1"/>
</dbReference>
<evidence type="ECO:0000256" key="8">
    <source>
        <dbReference type="PROSITE-ProRule" id="PRU00035"/>
    </source>
</evidence>
<feature type="compositionally biased region" description="Basic residues" evidence="10">
    <location>
        <begin position="535"/>
        <end position="554"/>
    </location>
</feature>
<dbReference type="PROSITE" id="PS01359">
    <property type="entry name" value="ZF_PHD_1"/>
    <property type="match status" value="1"/>
</dbReference>
<dbReference type="InterPro" id="IPR036427">
    <property type="entry name" value="Bromodomain-like_sf"/>
</dbReference>
<dbReference type="InterPro" id="IPR019787">
    <property type="entry name" value="Znf_PHD-finger"/>
</dbReference>
<dbReference type="EMBL" id="HBEM01004510">
    <property type="protein sequence ID" value="CAD8434634.1"/>
    <property type="molecule type" value="Transcribed_RNA"/>
</dbReference>
<dbReference type="Pfam" id="PF00439">
    <property type="entry name" value="Bromodomain"/>
    <property type="match status" value="1"/>
</dbReference>
<dbReference type="PROSITE" id="PS50014">
    <property type="entry name" value="BROMODOMAIN_2"/>
    <property type="match status" value="1"/>
</dbReference>
<dbReference type="Gene3D" id="1.20.920.10">
    <property type="entry name" value="Bromodomain-like"/>
    <property type="match status" value="1"/>
</dbReference>
<feature type="compositionally biased region" description="Basic and acidic residues" evidence="10">
    <location>
        <begin position="11"/>
        <end position="26"/>
    </location>
</feature>
<evidence type="ECO:0000256" key="5">
    <source>
        <dbReference type="ARBA" id="ARBA00023054"/>
    </source>
</evidence>
<evidence type="ECO:0000259" key="12">
    <source>
        <dbReference type="PROSITE" id="PS50016"/>
    </source>
</evidence>
<dbReference type="Pfam" id="PF00628">
    <property type="entry name" value="PHD"/>
    <property type="match status" value="1"/>
</dbReference>
<name>A0A7S0CX20_9EUKA</name>
<dbReference type="InterPro" id="IPR019786">
    <property type="entry name" value="Zinc_finger_PHD-type_CS"/>
</dbReference>
<dbReference type="GO" id="GO:0005634">
    <property type="term" value="C:nucleus"/>
    <property type="evidence" value="ECO:0007669"/>
    <property type="project" value="UniProtKB-SubCell"/>
</dbReference>
<keyword evidence="4" id="KW-0862">Zinc</keyword>
<sequence length="830" mass="95619">MEEEEDVVEMEQEKVEEEKEEIKDEATEPQTACSMCHKTVNEHVLLTCESCDLSYHSYCLDPPLETLPKEEIWICFECQNAERRYLKDKESDRAQSSSAGNGRGRPKRREREKTISNGPGRPRRREREKPPTCDEAKVKSPPPARDRNVKRRPRTIDEIVCWKILKEMMAHPLAKPFIDVRTQVKTFDKPSFQDVPVDLKTVEEKLNRKYYKNHRQFSHDVDAVWNIWKGHAGFKKGLSEQAQILKIEFRTRWRRSLDAARKQRKRNEVKYELLRTSAKAEGSGSPHDSKLTIDQKESDRSHSKSSSEKPKFRTCISGDDKRNELYVPAVSSSSGASPSRRIRRERRERQRRSEHSRKERKEANGTVKKEARRGSPKADLPTVLVPSRIAAESGLAEAEDRSDCDSYTEDGDTSWWNTHHHGVKPPGSAKWNRGLIYKSKIIPEGAKLMICSQQLPRDISNHHFGKAWKADQYITQVLGGDNGEALELERTCQEFQRIKKQRHWTDLPTNASSSGSTNNSPITQALKSTFSSKDSKKRQKPSRKKETSKKRRRIGYQGRCLERMENMTIRVMPDSIAGQKISVETPWGKDYLVHQNCHNDGGKFMGSGLHLEGEPPIWKHKPSGVKSEAEASKPNAGIFSKALITERVMVPNSKRCKACLTPFQRGFPMCKCYYIWGDWANQYNVNHPGFDAREMGNGYQYPYPNPEAYTDEDTPFHPPPYAYPPYFNQEGYENKSTYPYPSNVSESKHYPHHPWTPLVYNYEGAPQDSALHWGLSTGMVSGEDNYYSRHPGYSSEMYAHYYPHHYTWPGVPEPIRQVSWFGQNNSTDEI</sequence>
<dbReference type="GO" id="GO:0008270">
    <property type="term" value="F:zinc ion binding"/>
    <property type="evidence" value="ECO:0007669"/>
    <property type="project" value="UniProtKB-KW"/>
</dbReference>
<proteinExistence type="predicted"/>
<feature type="region of interest" description="Disordered" evidence="10">
    <location>
        <begin position="87"/>
        <end position="150"/>
    </location>
</feature>
<dbReference type="SUPFAM" id="SSF57903">
    <property type="entry name" value="FYVE/PHD zinc finger"/>
    <property type="match status" value="1"/>
</dbReference>
<feature type="region of interest" description="Disordered" evidence="10">
    <location>
        <begin position="277"/>
        <end position="381"/>
    </location>
</feature>
<evidence type="ECO:0000256" key="9">
    <source>
        <dbReference type="PROSITE-ProRule" id="PRU00146"/>
    </source>
</evidence>
<evidence type="ECO:0000256" key="1">
    <source>
        <dbReference type="ARBA" id="ARBA00004123"/>
    </source>
</evidence>
<comment type="subcellular location">
    <subcellularLocation>
        <location evidence="1">Nucleus</location>
    </subcellularLocation>
</comment>
<evidence type="ECO:0000313" key="13">
    <source>
        <dbReference type="EMBL" id="CAD8434634.1"/>
    </source>
</evidence>
<feature type="region of interest" description="Disordered" evidence="10">
    <location>
        <begin position="503"/>
        <end position="556"/>
    </location>
</feature>
<dbReference type="Gene3D" id="2.30.30.1150">
    <property type="match status" value="1"/>
</dbReference>
<feature type="domain" description="PHD-type" evidence="12">
    <location>
        <begin position="30"/>
        <end position="81"/>
    </location>
</feature>
<evidence type="ECO:0000256" key="10">
    <source>
        <dbReference type="SAM" id="MobiDB-lite"/>
    </source>
</evidence>
<keyword evidence="3 9" id="KW-0863">Zinc-finger</keyword>
<dbReference type="PANTHER" id="PTHR45915">
    <property type="entry name" value="TRANSCRIPTION INTERMEDIARY FACTOR"/>
    <property type="match status" value="1"/>
</dbReference>
<evidence type="ECO:0000256" key="2">
    <source>
        <dbReference type="ARBA" id="ARBA00022723"/>
    </source>
</evidence>